<dbReference type="GO" id="GO:0046872">
    <property type="term" value="F:metal ion binding"/>
    <property type="evidence" value="ECO:0007669"/>
    <property type="project" value="UniProtKB-KW"/>
</dbReference>
<keyword evidence="1 4" id="KW-0378">Hydrolase</keyword>
<feature type="binding site" evidence="2">
    <location>
        <position position="124"/>
    </location>
    <ligand>
        <name>Mn(2+)</name>
        <dbReference type="ChEBI" id="CHEBI:29035"/>
        <label>2</label>
    </ligand>
</feature>
<evidence type="ECO:0000313" key="5">
    <source>
        <dbReference type="Proteomes" id="UP000271003"/>
    </source>
</evidence>
<dbReference type="Proteomes" id="UP000271003">
    <property type="component" value="Chromosome"/>
</dbReference>
<feature type="domain" description="Peptidase M20 dimerisation" evidence="3">
    <location>
        <begin position="218"/>
        <end position="315"/>
    </location>
</feature>
<dbReference type="PIRSF" id="PIRSF005962">
    <property type="entry name" value="Pept_M20D_amidohydro"/>
    <property type="match status" value="1"/>
</dbReference>
<dbReference type="InterPro" id="IPR011650">
    <property type="entry name" value="Peptidase_M20_dimer"/>
</dbReference>
<keyword evidence="2" id="KW-0464">Manganese</keyword>
<dbReference type="EMBL" id="AP018786">
    <property type="protein sequence ID" value="BBF23313.1"/>
    <property type="molecule type" value="Genomic_DNA"/>
</dbReference>
<dbReference type="NCBIfam" id="TIGR01891">
    <property type="entry name" value="amidohydrolases"/>
    <property type="match status" value="1"/>
</dbReference>
<sequence>MSEIHQDALPTAPEWLEAAVADELANTIALRRHFHANPELGNQETKTRDYIAAELRKYGVDEVVTGFGEAHTAVIGVLNPGKGHAVGLRADIDALPVKENTGLAFASCARGTMWGRETDVSHMCGHDMHIAMLLSAARILAAHKDDVPRTVVFVFQPAEEGDSIENPFERETRKLSGGRALVEGGLIEQYGIEQMFGIHVMARVPTGTMQIVPGTALNSIDTFEIEIEGVQAHGAMPWTGVDATLVAAETVIALQQLVARNIDLTRGMGVITIGKLVAGETANVMAGRASMLGTMRTNNMAIRERMLERLPQVVEGTALASGAKASVRIADSYPVTVNNAELARESIQVLRRFGVDAVEIEKGVGASEDFSYYAQKVPSVYMFLGTDPEGVVNAPNNHSDMFNPDESAMAAGVRAHIASVMRPVVTKA</sequence>
<feature type="binding site" evidence="2">
    <location>
        <position position="398"/>
    </location>
    <ligand>
        <name>Mn(2+)</name>
        <dbReference type="ChEBI" id="CHEBI:29035"/>
        <label>2</label>
    </ligand>
</feature>
<dbReference type="InterPro" id="IPR017439">
    <property type="entry name" value="Amidohydrolase"/>
</dbReference>
<feature type="binding site" evidence="2">
    <location>
        <position position="126"/>
    </location>
    <ligand>
        <name>Mn(2+)</name>
        <dbReference type="ChEBI" id="CHEBI:29035"/>
        <label>2</label>
    </ligand>
</feature>
<feature type="binding site" evidence="2">
    <location>
        <position position="199"/>
    </location>
    <ligand>
        <name>Mn(2+)</name>
        <dbReference type="ChEBI" id="CHEBI:29035"/>
        <label>2</label>
    </ligand>
</feature>
<dbReference type="Pfam" id="PF01546">
    <property type="entry name" value="Peptidase_M20"/>
    <property type="match status" value="1"/>
</dbReference>
<protein>
    <submittedName>
        <fullName evidence="4">Hydrolase</fullName>
    </submittedName>
</protein>
<dbReference type="GO" id="GO:0016787">
    <property type="term" value="F:hydrolase activity"/>
    <property type="evidence" value="ECO:0007669"/>
    <property type="project" value="UniProtKB-KW"/>
</dbReference>
<evidence type="ECO:0000256" key="2">
    <source>
        <dbReference type="PIRSR" id="PIRSR005962-1"/>
    </source>
</evidence>
<comment type="cofactor">
    <cofactor evidence="2">
        <name>Mn(2+)</name>
        <dbReference type="ChEBI" id="CHEBI:29035"/>
    </cofactor>
    <text evidence="2">The Mn(2+) ion enhances activity.</text>
</comment>
<dbReference type="KEGG" id="sutt:SUTMEG_12040"/>
<reference evidence="4 5" key="1">
    <citation type="journal article" date="2018" name="Int. J. Syst. Evol. Microbiol.">
        <title>Mesosutterella multiformis gen. nov., sp. nov., a member of the family Sutterellaceae and Sutterella megalosphaeroides sp. nov., isolated from human faeces.</title>
        <authorList>
            <person name="Sakamoto M."/>
            <person name="Ikeyama N."/>
            <person name="Kunihiro T."/>
            <person name="Iino T."/>
            <person name="Yuki M."/>
            <person name="Ohkuma M."/>
        </authorList>
    </citation>
    <scope>NUCLEOTIDE SEQUENCE [LARGE SCALE GENOMIC DNA]</scope>
    <source>
        <strain evidence="4 5">6FBBBH3</strain>
    </source>
</reference>
<evidence type="ECO:0000256" key="1">
    <source>
        <dbReference type="ARBA" id="ARBA00022801"/>
    </source>
</evidence>
<dbReference type="SUPFAM" id="SSF53187">
    <property type="entry name" value="Zn-dependent exopeptidases"/>
    <property type="match status" value="1"/>
</dbReference>
<proteinExistence type="predicted"/>
<gene>
    <name evidence="4" type="primary">ill4</name>
    <name evidence="4" type="ORF">SUTMEG_12040</name>
</gene>
<dbReference type="SUPFAM" id="SSF55031">
    <property type="entry name" value="Bacterial exopeptidase dimerisation domain"/>
    <property type="match status" value="1"/>
</dbReference>
<feature type="binding site" evidence="2">
    <location>
        <position position="160"/>
    </location>
    <ligand>
        <name>Mn(2+)</name>
        <dbReference type="ChEBI" id="CHEBI:29035"/>
        <label>2</label>
    </ligand>
</feature>
<name>A0A2Z6I9X1_9BURK</name>
<dbReference type="InterPro" id="IPR002933">
    <property type="entry name" value="Peptidase_M20"/>
</dbReference>
<dbReference type="PANTHER" id="PTHR11014">
    <property type="entry name" value="PEPTIDASE M20 FAMILY MEMBER"/>
    <property type="match status" value="1"/>
</dbReference>
<dbReference type="Pfam" id="PF07687">
    <property type="entry name" value="M20_dimer"/>
    <property type="match status" value="1"/>
</dbReference>
<dbReference type="Gene3D" id="3.30.70.360">
    <property type="match status" value="1"/>
</dbReference>
<dbReference type="OrthoDB" id="8875216at2"/>
<dbReference type="PANTHER" id="PTHR11014:SF63">
    <property type="entry name" value="METALLOPEPTIDASE, PUTATIVE (AFU_ORTHOLOGUE AFUA_6G09600)-RELATED"/>
    <property type="match status" value="1"/>
</dbReference>
<organism evidence="4 5">
    <name type="scientific">Sutterella megalosphaeroides</name>
    <dbReference type="NCBI Taxonomy" id="2494234"/>
    <lineage>
        <taxon>Bacteria</taxon>
        <taxon>Pseudomonadati</taxon>
        <taxon>Pseudomonadota</taxon>
        <taxon>Betaproteobacteria</taxon>
        <taxon>Burkholderiales</taxon>
        <taxon>Sutterellaceae</taxon>
        <taxon>Sutterella</taxon>
    </lineage>
</organism>
<accession>A0A2Z6I9X1</accession>
<dbReference type="RefSeq" id="WP_120176938.1">
    <property type="nucleotide sequence ID" value="NZ_AP018786.1"/>
</dbReference>
<evidence type="ECO:0000313" key="4">
    <source>
        <dbReference type="EMBL" id="BBF23313.1"/>
    </source>
</evidence>
<dbReference type="InterPro" id="IPR036264">
    <property type="entry name" value="Bact_exopeptidase_dim_dom"/>
</dbReference>
<keyword evidence="2" id="KW-0479">Metal-binding</keyword>
<dbReference type="AlphaFoldDB" id="A0A2Z6I9X1"/>
<dbReference type="Gene3D" id="3.40.630.10">
    <property type="entry name" value="Zn peptidases"/>
    <property type="match status" value="1"/>
</dbReference>
<keyword evidence="5" id="KW-1185">Reference proteome</keyword>
<evidence type="ECO:0000259" key="3">
    <source>
        <dbReference type="Pfam" id="PF07687"/>
    </source>
</evidence>